<keyword evidence="5" id="KW-0732">Signal</keyword>
<accession>A0ABN1Q7J8</accession>
<dbReference type="Proteomes" id="UP001499967">
    <property type="component" value="Unassembled WGS sequence"/>
</dbReference>
<reference evidence="6 7" key="1">
    <citation type="journal article" date="2019" name="Int. J. Syst. Evol. Microbiol.">
        <title>The Global Catalogue of Microorganisms (GCM) 10K type strain sequencing project: providing services to taxonomists for standard genome sequencing and annotation.</title>
        <authorList>
            <consortium name="The Broad Institute Genomics Platform"/>
            <consortium name="The Broad Institute Genome Sequencing Center for Infectious Disease"/>
            <person name="Wu L."/>
            <person name="Ma J."/>
        </authorList>
    </citation>
    <scope>NUCLEOTIDE SEQUENCE [LARGE SCALE GENOMIC DNA]</scope>
    <source>
        <strain evidence="6 7">JCM 11117</strain>
    </source>
</reference>
<evidence type="ECO:0000313" key="6">
    <source>
        <dbReference type="EMBL" id="GAA0938525.1"/>
    </source>
</evidence>
<name>A0ABN1Q7J8_9PSEU</name>
<dbReference type="Gene3D" id="2.40.30.170">
    <property type="match status" value="1"/>
</dbReference>
<dbReference type="SUPFAM" id="SSF111369">
    <property type="entry name" value="HlyD-like secretion proteins"/>
    <property type="match status" value="1"/>
</dbReference>
<dbReference type="InterPro" id="IPR050465">
    <property type="entry name" value="UPF0194_transport"/>
</dbReference>
<dbReference type="Gene3D" id="2.40.420.20">
    <property type="match status" value="1"/>
</dbReference>
<dbReference type="RefSeq" id="WP_343942225.1">
    <property type="nucleotide sequence ID" value="NZ_BAAAHP010000091.1"/>
</dbReference>
<dbReference type="Gene3D" id="1.10.287.470">
    <property type="entry name" value="Helix hairpin bin"/>
    <property type="match status" value="1"/>
</dbReference>
<dbReference type="PANTHER" id="PTHR32347">
    <property type="entry name" value="EFFLUX SYSTEM COMPONENT YKNX-RELATED"/>
    <property type="match status" value="1"/>
</dbReference>
<feature type="coiled-coil region" evidence="3">
    <location>
        <begin position="212"/>
        <end position="271"/>
    </location>
</feature>
<feature type="region of interest" description="Disordered" evidence="4">
    <location>
        <begin position="323"/>
        <end position="360"/>
    </location>
</feature>
<dbReference type="EMBL" id="BAAAHP010000091">
    <property type="protein sequence ID" value="GAA0938525.1"/>
    <property type="molecule type" value="Genomic_DNA"/>
</dbReference>
<evidence type="ECO:0000256" key="4">
    <source>
        <dbReference type="SAM" id="MobiDB-lite"/>
    </source>
</evidence>
<feature type="signal peptide" evidence="5">
    <location>
        <begin position="1"/>
        <end position="25"/>
    </location>
</feature>
<organism evidence="6 7">
    <name type="scientific">Pseudonocardia zijingensis</name>
    <dbReference type="NCBI Taxonomy" id="153376"/>
    <lineage>
        <taxon>Bacteria</taxon>
        <taxon>Bacillati</taxon>
        <taxon>Actinomycetota</taxon>
        <taxon>Actinomycetes</taxon>
        <taxon>Pseudonocardiales</taxon>
        <taxon>Pseudonocardiaceae</taxon>
        <taxon>Pseudonocardia</taxon>
    </lineage>
</organism>
<keyword evidence="2 3" id="KW-0175">Coiled coil</keyword>
<evidence type="ECO:0008006" key="8">
    <source>
        <dbReference type="Google" id="ProtNLM"/>
    </source>
</evidence>
<feature type="chain" id="PRO_5046963182" description="HlyD family secretion protein" evidence="5">
    <location>
        <begin position="26"/>
        <end position="514"/>
    </location>
</feature>
<evidence type="ECO:0000256" key="3">
    <source>
        <dbReference type="SAM" id="Coils"/>
    </source>
</evidence>
<keyword evidence="7" id="KW-1185">Reference proteome</keyword>
<feature type="compositionally biased region" description="Basic and acidic residues" evidence="4">
    <location>
        <begin position="167"/>
        <end position="187"/>
    </location>
</feature>
<evidence type="ECO:0000256" key="1">
    <source>
        <dbReference type="ARBA" id="ARBA00004196"/>
    </source>
</evidence>
<gene>
    <name evidence="6" type="ORF">GCM10009559_32320</name>
</gene>
<comment type="caution">
    <text evidence="6">The sequence shown here is derived from an EMBL/GenBank/DDBJ whole genome shotgun (WGS) entry which is preliminary data.</text>
</comment>
<evidence type="ECO:0000256" key="2">
    <source>
        <dbReference type="ARBA" id="ARBA00023054"/>
    </source>
</evidence>
<feature type="region of interest" description="Disordered" evidence="4">
    <location>
        <begin position="167"/>
        <end position="208"/>
    </location>
</feature>
<evidence type="ECO:0000256" key="5">
    <source>
        <dbReference type="SAM" id="SignalP"/>
    </source>
</evidence>
<proteinExistence type="predicted"/>
<dbReference type="Gene3D" id="2.40.50.100">
    <property type="match status" value="1"/>
</dbReference>
<comment type="subcellular location">
    <subcellularLocation>
        <location evidence="1">Cell envelope</location>
    </subcellularLocation>
</comment>
<dbReference type="PANTHER" id="PTHR32347:SF23">
    <property type="entry name" value="BLL5650 PROTEIN"/>
    <property type="match status" value="1"/>
</dbReference>
<evidence type="ECO:0000313" key="7">
    <source>
        <dbReference type="Proteomes" id="UP001499967"/>
    </source>
</evidence>
<dbReference type="PROSITE" id="PS51257">
    <property type="entry name" value="PROKAR_LIPOPROTEIN"/>
    <property type="match status" value="1"/>
</dbReference>
<sequence>MTTRTAVRRLAAAALVLLLAGCTSAESEPLTVKVTRTSVTSTVNATGSLQAITEQNLGFPEGGKLVAVDVAVGQQVEAGQVLARIDDFVAQRDLASAEAQLAQERAVLARIRDGNDVGAAEDDAERASAVLKATKERAEAIDDANASAVEEAEKQLELDEEVLEDTRARTRADRRSCTADDRRAAEREAEDDSGSFFEFSGRDAGSDDCEVAAQKETEVEAAERQVRASEAALEKAENQRRVDRAEQDLAIENARRDLEAAKNEAKGARGVRPHDIDEQTAVVAQLQIDVDKARRVVEDTVLRAPVGGKVASINGVVGEFVGGGSGTTPLAPGGRVPLPERGSGVSASDRGSEDGERPGGASFIVLSDVQSFQMVVPFAETDAALVEPNQEVEVTFDAIPDLTRTGRVVSIAPSGTDLQGVTSYYAVIVLSELDPRLRDGLTASANVVVDERDDILAVPNAALLQSGGSGIVTVLEPDGAQRQVQVELGLAGDSVTEVVSGLREGQQVLVAPGG</sequence>
<protein>
    <recommendedName>
        <fullName evidence="8">HlyD family secretion protein</fullName>
    </recommendedName>
</protein>